<keyword evidence="6 15" id="KW-0812">Transmembrane</keyword>
<evidence type="ECO:0000256" key="13">
    <source>
        <dbReference type="ARBA" id="ARBA00025707"/>
    </source>
</evidence>
<comment type="pathway">
    <text evidence="2">Lipid metabolism.</text>
</comment>
<evidence type="ECO:0000313" key="17">
    <source>
        <dbReference type="EMBL" id="CAL8081001.1"/>
    </source>
</evidence>
<evidence type="ECO:0000256" key="4">
    <source>
        <dbReference type="ARBA" id="ARBA00022516"/>
    </source>
</evidence>
<keyword evidence="9 15" id="KW-0472">Membrane</keyword>
<evidence type="ECO:0000256" key="1">
    <source>
        <dbReference type="ARBA" id="ARBA00004370"/>
    </source>
</evidence>
<keyword evidence="4" id="KW-0444">Lipid biosynthesis</keyword>
<comment type="pathway">
    <text evidence="13">Phospholipid metabolism.</text>
</comment>
<reference evidence="17 18" key="1">
    <citation type="submission" date="2024-08" db="EMBL/GenBank/DDBJ databases">
        <authorList>
            <person name="Cucini C."/>
            <person name="Frati F."/>
        </authorList>
    </citation>
    <scope>NUCLEOTIDE SEQUENCE [LARGE SCALE GENOMIC DNA]</scope>
</reference>
<feature type="transmembrane region" description="Helical" evidence="15">
    <location>
        <begin position="110"/>
        <end position="132"/>
    </location>
</feature>
<evidence type="ECO:0000256" key="9">
    <source>
        <dbReference type="ARBA" id="ARBA00023136"/>
    </source>
</evidence>
<evidence type="ECO:0000256" key="14">
    <source>
        <dbReference type="SAM" id="MobiDB-lite"/>
    </source>
</evidence>
<keyword evidence="7 15" id="KW-1133">Transmembrane helix</keyword>
<protein>
    <recommendedName>
        <fullName evidence="16">Phospholipid/glycerol acyltransferase domain-containing protein</fullName>
    </recommendedName>
</protein>
<evidence type="ECO:0000256" key="15">
    <source>
        <dbReference type="SAM" id="Phobius"/>
    </source>
</evidence>
<feature type="transmembrane region" description="Helical" evidence="15">
    <location>
        <begin position="27"/>
        <end position="57"/>
    </location>
</feature>
<dbReference type="InterPro" id="IPR045252">
    <property type="entry name" value="LPCAT1-like"/>
</dbReference>
<evidence type="ECO:0000256" key="6">
    <source>
        <dbReference type="ARBA" id="ARBA00022692"/>
    </source>
</evidence>
<feature type="region of interest" description="Disordered" evidence="14">
    <location>
        <begin position="507"/>
        <end position="526"/>
    </location>
</feature>
<keyword evidence="10" id="KW-0594">Phospholipid biosynthesis</keyword>
<evidence type="ECO:0000256" key="5">
    <source>
        <dbReference type="ARBA" id="ARBA00022679"/>
    </source>
</evidence>
<gene>
    <name evidence="17" type="ORF">ODALV1_LOCUS4807</name>
</gene>
<evidence type="ECO:0000256" key="8">
    <source>
        <dbReference type="ARBA" id="ARBA00023098"/>
    </source>
</evidence>
<dbReference type="PANTHER" id="PTHR23063:SF52">
    <property type="entry name" value="LYSOPHOSPHATIDYLCHOLINE ACYLTRANSFERASE"/>
    <property type="match status" value="1"/>
</dbReference>
<sequence length="526" mass="59766">MVDETSGKVIPINPLYHRVEPVPSWRILLVPILWVLACVKIISMGLVGCVGLILVWVGGYELTEETFTKPLPKWKRILRWVIAKVVMRLFVIAAGFKWKIKGKRASPKEAPIFVVGPHSSYFDVFVVILLGAPSVLAKASTNNVILFGRLVKMTQGMFVSRKSKDSKRQIKDQIIQRAESILNGSGMPQMYIYAEGTTGNRSSLLQFKLGAFYPGVPVQPVLIRYPNAIDAVTYTFDGHSLSKIIWYALSSQFYVNIEIEYLPVYVPNEEEKNDPILFSENVRKVMSESLDIPTSEYSLEEGNLLVKLREKILYKLCRIRLGKRNASCDGFYAPEIEMFLQCTEFREDFDWMRNFERFLKEFFYIELGVDEEVPGMPFVFNCFKMDEGESCVDIRPYLVLAILSSDDLALGTEGIVESIYNMYCITGDNNADNIKEISEVIKRIFELDEDKLPVDPGVNNQALGAGDGDAGNIGNIEKDALALRHKLTLCVEFTKLLADAVNERLPKDYPPREYRDKPIRQKDKLD</sequence>
<evidence type="ECO:0000256" key="11">
    <source>
        <dbReference type="ARBA" id="ARBA00023264"/>
    </source>
</evidence>
<keyword evidence="12" id="KW-0012">Acyltransferase</keyword>
<accession>A0ABP1PYW0</accession>
<evidence type="ECO:0000313" key="18">
    <source>
        <dbReference type="Proteomes" id="UP001642540"/>
    </source>
</evidence>
<feature type="transmembrane region" description="Helical" evidence="15">
    <location>
        <begin position="77"/>
        <end position="98"/>
    </location>
</feature>
<keyword evidence="5" id="KW-0808">Transferase</keyword>
<comment type="subcellular location">
    <subcellularLocation>
        <location evidence="1">Membrane</location>
    </subcellularLocation>
</comment>
<dbReference type="SMART" id="SM00563">
    <property type="entry name" value="PlsC"/>
    <property type="match status" value="1"/>
</dbReference>
<evidence type="ECO:0000256" key="10">
    <source>
        <dbReference type="ARBA" id="ARBA00023209"/>
    </source>
</evidence>
<comment type="caution">
    <text evidence="17">The sequence shown here is derived from an EMBL/GenBank/DDBJ whole genome shotgun (WGS) entry which is preliminary data.</text>
</comment>
<organism evidence="17 18">
    <name type="scientific">Orchesella dallaii</name>
    <dbReference type="NCBI Taxonomy" id="48710"/>
    <lineage>
        <taxon>Eukaryota</taxon>
        <taxon>Metazoa</taxon>
        <taxon>Ecdysozoa</taxon>
        <taxon>Arthropoda</taxon>
        <taxon>Hexapoda</taxon>
        <taxon>Collembola</taxon>
        <taxon>Entomobryomorpha</taxon>
        <taxon>Entomobryoidea</taxon>
        <taxon>Orchesellidae</taxon>
        <taxon>Orchesellinae</taxon>
        <taxon>Orchesella</taxon>
    </lineage>
</organism>
<dbReference type="Proteomes" id="UP001642540">
    <property type="component" value="Unassembled WGS sequence"/>
</dbReference>
<evidence type="ECO:0000259" key="16">
    <source>
        <dbReference type="SMART" id="SM00563"/>
    </source>
</evidence>
<keyword evidence="18" id="KW-1185">Reference proteome</keyword>
<keyword evidence="8" id="KW-0443">Lipid metabolism</keyword>
<name>A0ABP1PYW0_9HEXA</name>
<evidence type="ECO:0000256" key="3">
    <source>
        <dbReference type="ARBA" id="ARBA00008655"/>
    </source>
</evidence>
<evidence type="ECO:0000256" key="7">
    <source>
        <dbReference type="ARBA" id="ARBA00022989"/>
    </source>
</evidence>
<dbReference type="SUPFAM" id="SSF69593">
    <property type="entry name" value="Glycerol-3-phosphate (1)-acyltransferase"/>
    <property type="match status" value="1"/>
</dbReference>
<dbReference type="PANTHER" id="PTHR23063">
    <property type="entry name" value="PHOSPHOLIPID ACYLTRANSFERASE"/>
    <property type="match status" value="1"/>
</dbReference>
<feature type="domain" description="Phospholipid/glycerol acyltransferase" evidence="16">
    <location>
        <begin position="112"/>
        <end position="226"/>
    </location>
</feature>
<dbReference type="InterPro" id="IPR002123">
    <property type="entry name" value="Plipid/glycerol_acylTrfase"/>
</dbReference>
<evidence type="ECO:0000256" key="2">
    <source>
        <dbReference type="ARBA" id="ARBA00005189"/>
    </source>
</evidence>
<keyword evidence="11" id="KW-1208">Phospholipid metabolism</keyword>
<dbReference type="Pfam" id="PF01553">
    <property type="entry name" value="Acyltransferase"/>
    <property type="match status" value="1"/>
</dbReference>
<evidence type="ECO:0000256" key="12">
    <source>
        <dbReference type="ARBA" id="ARBA00023315"/>
    </source>
</evidence>
<dbReference type="EMBL" id="CAXLJM020000014">
    <property type="protein sequence ID" value="CAL8081001.1"/>
    <property type="molecule type" value="Genomic_DNA"/>
</dbReference>
<dbReference type="CDD" id="cd07991">
    <property type="entry name" value="LPLAT_LPCAT1-like"/>
    <property type="match status" value="1"/>
</dbReference>
<proteinExistence type="inferred from homology"/>
<comment type="similarity">
    <text evidence="3">Belongs to the 1-acyl-sn-glycerol-3-phosphate acyltransferase family.</text>
</comment>